<name>A0A8S4R423_9NEOP</name>
<organism evidence="1 2">
    <name type="scientific">Pararge aegeria aegeria</name>
    <dbReference type="NCBI Taxonomy" id="348720"/>
    <lineage>
        <taxon>Eukaryota</taxon>
        <taxon>Metazoa</taxon>
        <taxon>Ecdysozoa</taxon>
        <taxon>Arthropoda</taxon>
        <taxon>Hexapoda</taxon>
        <taxon>Insecta</taxon>
        <taxon>Pterygota</taxon>
        <taxon>Neoptera</taxon>
        <taxon>Endopterygota</taxon>
        <taxon>Lepidoptera</taxon>
        <taxon>Glossata</taxon>
        <taxon>Ditrysia</taxon>
        <taxon>Papilionoidea</taxon>
        <taxon>Nymphalidae</taxon>
        <taxon>Satyrinae</taxon>
        <taxon>Satyrini</taxon>
        <taxon>Parargina</taxon>
        <taxon>Pararge</taxon>
    </lineage>
</organism>
<dbReference type="Proteomes" id="UP000838756">
    <property type="component" value="Unassembled WGS sequence"/>
</dbReference>
<evidence type="ECO:0000313" key="1">
    <source>
        <dbReference type="EMBL" id="CAH2227950.1"/>
    </source>
</evidence>
<dbReference type="AlphaFoldDB" id="A0A8S4R423"/>
<gene>
    <name evidence="1" type="primary">jg23991</name>
    <name evidence="1" type="ORF">PAEG_LOCUS8162</name>
</gene>
<dbReference type="GO" id="GO:0005615">
    <property type="term" value="C:extracellular space"/>
    <property type="evidence" value="ECO:0007669"/>
    <property type="project" value="TreeGrafter"/>
</dbReference>
<keyword evidence="2" id="KW-1185">Reference proteome</keyword>
<proteinExistence type="predicted"/>
<accession>A0A8S4R423</accession>
<dbReference type="OrthoDB" id="6894486at2759"/>
<evidence type="ECO:0000313" key="2">
    <source>
        <dbReference type="Proteomes" id="UP000838756"/>
    </source>
</evidence>
<comment type="caution">
    <text evidence="1">The sequence shown here is derived from an EMBL/GenBank/DDBJ whole genome shotgun (WGS) entry which is preliminary data.</text>
</comment>
<protein>
    <submittedName>
        <fullName evidence="1">Jg23991 protein</fullName>
    </submittedName>
</protein>
<dbReference type="PANTHER" id="PTHR39075">
    <property type="entry name" value="FI19908P1"/>
    <property type="match status" value="1"/>
</dbReference>
<dbReference type="EMBL" id="CAKXAJ010023685">
    <property type="protein sequence ID" value="CAH2227950.1"/>
    <property type="molecule type" value="Genomic_DNA"/>
</dbReference>
<dbReference type="PANTHER" id="PTHR39075:SF1">
    <property type="entry name" value="FI19908P1"/>
    <property type="match status" value="1"/>
</dbReference>
<reference evidence="1" key="1">
    <citation type="submission" date="2022-03" db="EMBL/GenBank/DDBJ databases">
        <authorList>
            <person name="Lindestad O."/>
        </authorList>
    </citation>
    <scope>NUCLEOTIDE SEQUENCE</scope>
</reference>
<sequence>MWRPPATTLCGLVYIKCMKTTENAAGSSVLWLRPVYGDTCHLSLVALYSVRNVVIFCTGRVHRCSHKYQLRTSPSNGSASITSPFLHCTASLGQTQHLFVRRGERRMHFDGNSFIVRNGGHSAGFDDKNQLKVY</sequence>